<proteinExistence type="predicted"/>
<dbReference type="Pfam" id="PF07885">
    <property type="entry name" value="Ion_trans_2"/>
    <property type="match status" value="1"/>
</dbReference>
<dbReference type="WBParaSite" id="scaffold8863_cov190.g13429">
    <property type="protein sequence ID" value="scaffold8863_cov190.g13429"/>
    <property type="gene ID" value="scaffold8863_cov190.g13429"/>
</dbReference>
<evidence type="ECO:0000256" key="1">
    <source>
        <dbReference type="SAM" id="Phobius"/>
    </source>
</evidence>
<sequence>MLDYQCSEEDLKKELLMASFSHFGVFLLIITTIGFGDICPKPKNLLETISIIIYLSSGISIMSTMFGALGENLRRIHYLGRNFSGSQDMIQALGTLHQIGLKGTRTFRTPSMNSFTAYVRNNFFVQAELSQNTVTRSLDDENLIVCRKPFFE</sequence>
<feature type="transmembrane region" description="Helical" evidence="1">
    <location>
        <begin position="48"/>
        <end position="69"/>
    </location>
</feature>
<protein>
    <submittedName>
        <fullName evidence="4">Potassium channel domain-containing protein</fullName>
    </submittedName>
</protein>
<keyword evidence="1" id="KW-0812">Transmembrane</keyword>
<feature type="transmembrane region" description="Helical" evidence="1">
    <location>
        <begin position="15"/>
        <end position="36"/>
    </location>
</feature>
<dbReference type="SUPFAM" id="SSF81324">
    <property type="entry name" value="Voltage-gated potassium channels"/>
    <property type="match status" value="1"/>
</dbReference>
<dbReference type="InterPro" id="IPR013099">
    <property type="entry name" value="K_chnl_dom"/>
</dbReference>
<reference evidence="4" key="1">
    <citation type="submission" date="2022-11" db="UniProtKB">
        <authorList>
            <consortium name="WormBaseParasite"/>
        </authorList>
    </citation>
    <scope>IDENTIFICATION</scope>
</reference>
<feature type="domain" description="Potassium channel" evidence="2">
    <location>
        <begin position="28"/>
        <end position="74"/>
    </location>
</feature>
<dbReference type="AlphaFoldDB" id="A0A915N6K6"/>
<keyword evidence="3" id="KW-1185">Reference proteome</keyword>
<evidence type="ECO:0000259" key="2">
    <source>
        <dbReference type="Pfam" id="PF07885"/>
    </source>
</evidence>
<evidence type="ECO:0000313" key="3">
    <source>
        <dbReference type="Proteomes" id="UP000887561"/>
    </source>
</evidence>
<evidence type="ECO:0000313" key="4">
    <source>
        <dbReference type="WBParaSite" id="scaffold8863_cov190.g13429"/>
    </source>
</evidence>
<dbReference type="Gene3D" id="1.10.287.70">
    <property type="match status" value="1"/>
</dbReference>
<accession>A0A915N6K6</accession>
<dbReference type="Proteomes" id="UP000887561">
    <property type="component" value="Unplaced"/>
</dbReference>
<organism evidence="3 4">
    <name type="scientific">Meloidogyne javanica</name>
    <name type="common">Root-knot nematode worm</name>
    <dbReference type="NCBI Taxonomy" id="6303"/>
    <lineage>
        <taxon>Eukaryota</taxon>
        <taxon>Metazoa</taxon>
        <taxon>Ecdysozoa</taxon>
        <taxon>Nematoda</taxon>
        <taxon>Chromadorea</taxon>
        <taxon>Rhabditida</taxon>
        <taxon>Tylenchina</taxon>
        <taxon>Tylenchomorpha</taxon>
        <taxon>Tylenchoidea</taxon>
        <taxon>Meloidogynidae</taxon>
        <taxon>Meloidogyninae</taxon>
        <taxon>Meloidogyne</taxon>
        <taxon>Meloidogyne incognita group</taxon>
    </lineage>
</organism>
<name>A0A915N6K6_MELJA</name>
<keyword evidence="1" id="KW-1133">Transmembrane helix</keyword>
<keyword evidence="1" id="KW-0472">Membrane</keyword>